<dbReference type="InterPro" id="IPR037045">
    <property type="entry name" value="S8pro/Inhibitor_I9_sf"/>
</dbReference>
<accession>A0A835M4R2</accession>
<organism evidence="2 3">
    <name type="scientific">Coptis chinensis</name>
    <dbReference type="NCBI Taxonomy" id="261450"/>
    <lineage>
        <taxon>Eukaryota</taxon>
        <taxon>Viridiplantae</taxon>
        <taxon>Streptophyta</taxon>
        <taxon>Embryophyta</taxon>
        <taxon>Tracheophyta</taxon>
        <taxon>Spermatophyta</taxon>
        <taxon>Magnoliopsida</taxon>
        <taxon>Ranunculales</taxon>
        <taxon>Ranunculaceae</taxon>
        <taxon>Coptidoideae</taxon>
        <taxon>Coptis</taxon>
    </lineage>
</organism>
<comment type="caution">
    <text evidence="2">The sequence shown here is derived from an EMBL/GenBank/DDBJ whole genome shotgun (WGS) entry which is preliminary data.</text>
</comment>
<dbReference type="OrthoDB" id="2014869at2759"/>
<sequence>MYNENYNFVFIKVYIVYMGALTKNTYSPLAHHRTILEQVLENSTIIAYYFYLVPSSLSDSLVHSYKRSFNGFAAKLIARERKKLDN</sequence>
<dbReference type="AlphaFoldDB" id="A0A835M4R2"/>
<dbReference type="InterPro" id="IPR010259">
    <property type="entry name" value="S8pro/Inhibitor_I9"/>
</dbReference>
<dbReference type="Gene3D" id="3.30.70.80">
    <property type="entry name" value="Peptidase S8 propeptide/proteinase inhibitor I9"/>
    <property type="match status" value="1"/>
</dbReference>
<keyword evidence="3" id="KW-1185">Reference proteome</keyword>
<protein>
    <recommendedName>
        <fullName evidence="1">Inhibitor I9 domain-containing protein</fullName>
    </recommendedName>
</protein>
<gene>
    <name evidence="2" type="ORF">IFM89_012432</name>
</gene>
<dbReference type="Proteomes" id="UP000631114">
    <property type="component" value="Unassembled WGS sequence"/>
</dbReference>
<feature type="domain" description="Inhibitor I9" evidence="1">
    <location>
        <begin position="13"/>
        <end position="84"/>
    </location>
</feature>
<evidence type="ECO:0000313" key="3">
    <source>
        <dbReference type="Proteomes" id="UP000631114"/>
    </source>
</evidence>
<evidence type="ECO:0000259" key="1">
    <source>
        <dbReference type="Pfam" id="PF05922"/>
    </source>
</evidence>
<dbReference type="EMBL" id="JADFTS010000003">
    <property type="protein sequence ID" value="KAF9613884.1"/>
    <property type="molecule type" value="Genomic_DNA"/>
</dbReference>
<dbReference type="Pfam" id="PF05922">
    <property type="entry name" value="Inhibitor_I9"/>
    <property type="match status" value="1"/>
</dbReference>
<name>A0A835M4R2_9MAGN</name>
<reference evidence="2 3" key="1">
    <citation type="submission" date="2020-10" db="EMBL/GenBank/DDBJ databases">
        <title>The Coptis chinensis genome and diversification of protoberbering-type alkaloids.</title>
        <authorList>
            <person name="Wang B."/>
            <person name="Shu S."/>
            <person name="Song C."/>
            <person name="Liu Y."/>
        </authorList>
    </citation>
    <scope>NUCLEOTIDE SEQUENCE [LARGE SCALE GENOMIC DNA]</scope>
    <source>
        <strain evidence="2">HL-2020</strain>
        <tissue evidence="2">Leaf</tissue>
    </source>
</reference>
<proteinExistence type="predicted"/>
<evidence type="ECO:0000313" key="2">
    <source>
        <dbReference type="EMBL" id="KAF9613884.1"/>
    </source>
</evidence>